<accession>A0ABS8VJX9</accession>
<comment type="caution">
    <text evidence="2">The sequence shown here is derived from an EMBL/GenBank/DDBJ whole genome shotgun (WGS) entry which is preliminary data.</text>
</comment>
<proteinExistence type="predicted"/>
<dbReference type="PANTHER" id="PTHR31286:SF164">
    <property type="entry name" value="ZINC FINGER, CCHC-TYPE"/>
    <property type="match status" value="1"/>
</dbReference>
<evidence type="ECO:0000313" key="3">
    <source>
        <dbReference type="Proteomes" id="UP000823775"/>
    </source>
</evidence>
<gene>
    <name evidence="2" type="ORF">HAX54_038536</name>
</gene>
<protein>
    <submittedName>
        <fullName evidence="2">Uncharacterized protein</fullName>
    </submittedName>
</protein>
<dbReference type="InterPro" id="IPR040256">
    <property type="entry name" value="At4g02000-like"/>
</dbReference>
<dbReference type="PANTHER" id="PTHR31286">
    <property type="entry name" value="GLYCINE-RICH CELL WALL STRUCTURAL PROTEIN 1.8-LIKE"/>
    <property type="match status" value="1"/>
</dbReference>
<dbReference type="EMBL" id="JACEIK010005267">
    <property type="protein sequence ID" value="MCE0481121.1"/>
    <property type="molecule type" value="Genomic_DNA"/>
</dbReference>
<feature type="region of interest" description="Disordered" evidence="1">
    <location>
        <begin position="98"/>
        <end position="153"/>
    </location>
</feature>
<organism evidence="2 3">
    <name type="scientific">Datura stramonium</name>
    <name type="common">Jimsonweed</name>
    <name type="synonym">Common thornapple</name>
    <dbReference type="NCBI Taxonomy" id="4076"/>
    <lineage>
        <taxon>Eukaryota</taxon>
        <taxon>Viridiplantae</taxon>
        <taxon>Streptophyta</taxon>
        <taxon>Embryophyta</taxon>
        <taxon>Tracheophyta</taxon>
        <taxon>Spermatophyta</taxon>
        <taxon>Magnoliopsida</taxon>
        <taxon>eudicotyledons</taxon>
        <taxon>Gunneridae</taxon>
        <taxon>Pentapetalae</taxon>
        <taxon>asterids</taxon>
        <taxon>lamiids</taxon>
        <taxon>Solanales</taxon>
        <taxon>Solanaceae</taxon>
        <taxon>Solanoideae</taxon>
        <taxon>Datureae</taxon>
        <taxon>Datura</taxon>
    </lineage>
</organism>
<reference evidence="2 3" key="1">
    <citation type="journal article" date="2021" name="BMC Genomics">
        <title>Datura genome reveals duplications of psychoactive alkaloid biosynthetic genes and high mutation rate following tissue culture.</title>
        <authorList>
            <person name="Rajewski A."/>
            <person name="Carter-House D."/>
            <person name="Stajich J."/>
            <person name="Litt A."/>
        </authorList>
    </citation>
    <scope>NUCLEOTIDE SEQUENCE [LARGE SCALE GENOMIC DNA]</scope>
    <source>
        <strain evidence="2">AR-01</strain>
    </source>
</reference>
<feature type="compositionally biased region" description="Polar residues" evidence="1">
    <location>
        <begin position="115"/>
        <end position="127"/>
    </location>
</feature>
<keyword evidence="3" id="KW-1185">Reference proteome</keyword>
<evidence type="ECO:0000256" key="1">
    <source>
        <dbReference type="SAM" id="MobiDB-lite"/>
    </source>
</evidence>
<sequence>MFKASDYYDIMAAECKLTIVATRCRTRPSMAKVRVEIDLLKPQADVVYVGLVHDNAPQTGFMQKIEYEGVPKYCKHWERNWCYNGESHRPVVRGSVGTNREEAGQNESALPIDINSENEAQRSSTDTMRIISKNKEQLPVRKNEKGNQKQGNQCYEDRIVEKSESITTAVKNMPGLDLVVDLNIQNSQIQATSEHNGTDRSENKLTS</sequence>
<name>A0ABS8VJX9_DATST</name>
<evidence type="ECO:0000313" key="2">
    <source>
        <dbReference type="EMBL" id="MCE0481121.1"/>
    </source>
</evidence>
<dbReference type="Proteomes" id="UP000823775">
    <property type="component" value="Unassembled WGS sequence"/>
</dbReference>
<feature type="compositionally biased region" description="Basic and acidic residues" evidence="1">
    <location>
        <begin position="133"/>
        <end position="147"/>
    </location>
</feature>